<proteinExistence type="inferred from homology"/>
<organism evidence="5 6">
    <name type="scientific">Zea mays</name>
    <name type="common">Maize</name>
    <dbReference type="NCBI Taxonomy" id="4577"/>
    <lineage>
        <taxon>Eukaryota</taxon>
        <taxon>Viridiplantae</taxon>
        <taxon>Streptophyta</taxon>
        <taxon>Embryophyta</taxon>
        <taxon>Tracheophyta</taxon>
        <taxon>Spermatophyta</taxon>
        <taxon>Magnoliopsida</taxon>
        <taxon>Liliopsida</taxon>
        <taxon>Poales</taxon>
        <taxon>Poaceae</taxon>
        <taxon>PACMAD clade</taxon>
        <taxon>Panicoideae</taxon>
        <taxon>Andropogonodae</taxon>
        <taxon>Andropogoneae</taxon>
        <taxon>Tripsacinae</taxon>
        <taxon>Zea</taxon>
    </lineage>
</organism>
<keyword evidence="6" id="KW-1185">Reference proteome</keyword>
<dbReference type="Gene3D" id="3.30.360.50">
    <property type="entry name" value="S-adenosylmethionine decarboxylase"/>
    <property type="match status" value="1"/>
</dbReference>
<dbReference type="Gene3D" id="3.60.90.10">
    <property type="entry name" value="S-adenosylmethionine decarboxylase"/>
    <property type="match status" value="1"/>
</dbReference>
<dbReference type="PANTHER" id="PTHR11570:SF3">
    <property type="entry name" value="S-ADENOSYLMETHIONINE DECARBOXYLASE PROENZYME"/>
    <property type="match status" value="1"/>
</dbReference>
<reference evidence="5" key="2">
    <citation type="submission" date="2019-07" db="EMBL/GenBank/DDBJ databases">
        <authorList>
            <person name="Seetharam A."/>
            <person name="Woodhouse M."/>
            <person name="Cannon E."/>
        </authorList>
    </citation>
    <scope>NUCLEOTIDE SEQUENCE [LARGE SCALE GENOMIC DNA]</scope>
    <source>
        <strain evidence="5">cv. B73</strain>
    </source>
</reference>
<reference evidence="6" key="1">
    <citation type="journal article" date="2009" name="Science">
        <title>The B73 maize genome: complexity, diversity, and dynamics.</title>
        <authorList>
            <person name="Schnable P.S."/>
            <person name="Ware D."/>
            <person name="Fulton R.S."/>
            <person name="Stein J.C."/>
            <person name="Wei F."/>
            <person name="Pasternak S."/>
            <person name="Liang C."/>
            <person name="Zhang J."/>
            <person name="Fulton L."/>
            <person name="Graves T.A."/>
            <person name="Minx P."/>
            <person name="Reily A.D."/>
            <person name="Courtney L."/>
            <person name="Kruchowski S.S."/>
            <person name="Tomlinson C."/>
            <person name="Strong C."/>
            <person name="Delehaunty K."/>
            <person name="Fronick C."/>
            <person name="Courtney B."/>
            <person name="Rock S.M."/>
            <person name="Belter E."/>
            <person name="Du F."/>
            <person name="Kim K."/>
            <person name="Abbott R.M."/>
            <person name="Cotton M."/>
            <person name="Levy A."/>
            <person name="Marchetto P."/>
            <person name="Ochoa K."/>
            <person name="Jackson S.M."/>
            <person name="Gillam B."/>
            <person name="Chen W."/>
            <person name="Yan L."/>
            <person name="Higginbotham J."/>
            <person name="Cardenas M."/>
            <person name="Waligorski J."/>
            <person name="Applebaum E."/>
            <person name="Phelps L."/>
            <person name="Falcone J."/>
            <person name="Kanchi K."/>
            <person name="Thane T."/>
            <person name="Scimone A."/>
            <person name="Thane N."/>
            <person name="Henke J."/>
            <person name="Wang T."/>
            <person name="Ruppert J."/>
            <person name="Shah N."/>
            <person name="Rotter K."/>
            <person name="Hodges J."/>
            <person name="Ingenthron E."/>
            <person name="Cordes M."/>
            <person name="Kohlberg S."/>
            <person name="Sgro J."/>
            <person name="Delgado B."/>
            <person name="Mead K."/>
            <person name="Chinwalla A."/>
            <person name="Leonard S."/>
            <person name="Crouse K."/>
            <person name="Collura K."/>
            <person name="Kudrna D."/>
            <person name="Currie J."/>
            <person name="He R."/>
            <person name="Angelova A."/>
            <person name="Rajasekar S."/>
            <person name="Mueller T."/>
            <person name="Lomeli R."/>
            <person name="Scara G."/>
            <person name="Ko A."/>
            <person name="Delaney K."/>
            <person name="Wissotski M."/>
            <person name="Lopez G."/>
            <person name="Campos D."/>
            <person name="Braidotti M."/>
            <person name="Ashley E."/>
            <person name="Golser W."/>
            <person name="Kim H."/>
            <person name="Lee S."/>
            <person name="Lin J."/>
            <person name="Dujmic Z."/>
            <person name="Kim W."/>
            <person name="Talag J."/>
            <person name="Zuccolo A."/>
            <person name="Fan C."/>
            <person name="Sebastian A."/>
            <person name="Kramer M."/>
            <person name="Spiegel L."/>
            <person name="Nascimento L."/>
            <person name="Zutavern T."/>
            <person name="Miller B."/>
            <person name="Ambroise C."/>
            <person name="Muller S."/>
            <person name="Spooner W."/>
            <person name="Narechania A."/>
            <person name="Ren L."/>
            <person name="Wei S."/>
            <person name="Kumari S."/>
            <person name="Faga B."/>
            <person name="Levy M.J."/>
            <person name="McMahan L."/>
            <person name="Van Buren P."/>
            <person name="Vaughn M.W."/>
            <person name="Ying K."/>
            <person name="Yeh C.-T."/>
            <person name="Emrich S.J."/>
            <person name="Jia Y."/>
            <person name="Kalyanaraman A."/>
            <person name="Hsia A.-P."/>
            <person name="Barbazuk W.B."/>
            <person name="Baucom R.S."/>
            <person name="Brutnell T.P."/>
            <person name="Carpita N.C."/>
            <person name="Chaparro C."/>
            <person name="Chia J.-M."/>
            <person name="Deragon J.-M."/>
            <person name="Estill J.C."/>
            <person name="Fu Y."/>
            <person name="Jeddeloh J.A."/>
            <person name="Han Y."/>
            <person name="Lee H."/>
            <person name="Li P."/>
            <person name="Lisch D.R."/>
            <person name="Liu S."/>
            <person name="Liu Z."/>
            <person name="Nagel D.H."/>
            <person name="McCann M.C."/>
            <person name="SanMiguel P."/>
            <person name="Myers A.M."/>
            <person name="Nettleton D."/>
            <person name="Nguyen J."/>
            <person name="Penning B.W."/>
            <person name="Ponnala L."/>
            <person name="Schneider K.L."/>
            <person name="Schwartz D.C."/>
            <person name="Sharma A."/>
            <person name="Soderlund C."/>
            <person name="Springer N.M."/>
            <person name="Sun Q."/>
            <person name="Wang H."/>
            <person name="Waterman M."/>
            <person name="Westerman R."/>
            <person name="Wolfgruber T.K."/>
            <person name="Yang L."/>
            <person name="Yu Y."/>
            <person name="Zhang L."/>
            <person name="Zhou S."/>
            <person name="Zhu Q."/>
            <person name="Bennetzen J.L."/>
            <person name="Dawe R.K."/>
            <person name="Jiang J."/>
            <person name="Jiang N."/>
            <person name="Presting G.G."/>
            <person name="Wessler S.R."/>
            <person name="Aluru S."/>
            <person name="Martienssen R.A."/>
            <person name="Clifton S.W."/>
            <person name="McCombie W.R."/>
            <person name="Wing R.A."/>
            <person name="Wilson R.K."/>
        </authorList>
    </citation>
    <scope>NUCLEOTIDE SEQUENCE [LARGE SCALE GENOMIC DNA]</scope>
    <source>
        <strain evidence="6">cv. B73</strain>
    </source>
</reference>
<keyword evidence="4" id="KW-0620">Polyamine biosynthesis</keyword>
<dbReference type="AlphaFoldDB" id="A0A804UKR1"/>
<dbReference type="GO" id="GO:0004014">
    <property type="term" value="F:adenosylmethionine decarboxylase activity"/>
    <property type="evidence" value="ECO:0000318"/>
    <property type="project" value="GO_Central"/>
</dbReference>
<comment type="pathway">
    <text evidence="1">Amine and polyamine biosynthesis; S-adenosylmethioninamine biosynthesis; S-adenosylmethioninamine from S-adenosyl-L-methionine: step 1/1.</text>
</comment>
<dbReference type="GO" id="GO:0006597">
    <property type="term" value="P:spermine biosynthetic process"/>
    <property type="evidence" value="ECO:0000318"/>
    <property type="project" value="GO_Central"/>
</dbReference>
<dbReference type="UniPathway" id="UPA00331">
    <property type="reaction ID" value="UER00451"/>
</dbReference>
<name>A0A804UKR1_MAIZE</name>
<evidence type="ECO:0000256" key="1">
    <source>
        <dbReference type="ARBA" id="ARBA00004911"/>
    </source>
</evidence>
<dbReference type="Gramene" id="Zm00001eb400700_T002">
    <property type="protein sequence ID" value="Zm00001eb400700_P002"/>
    <property type="gene ID" value="Zm00001eb400700"/>
</dbReference>
<dbReference type="InterPro" id="IPR048283">
    <property type="entry name" value="AdoMetDC-like"/>
</dbReference>
<evidence type="ECO:0000256" key="3">
    <source>
        <dbReference type="ARBA" id="ARBA00023066"/>
    </source>
</evidence>
<evidence type="ECO:0000313" key="6">
    <source>
        <dbReference type="Proteomes" id="UP000007305"/>
    </source>
</evidence>
<dbReference type="SUPFAM" id="SSF56276">
    <property type="entry name" value="S-adenosylmethionine decarboxylase"/>
    <property type="match status" value="1"/>
</dbReference>
<evidence type="ECO:0000313" key="5">
    <source>
        <dbReference type="EnsemblPlants" id="Zm00001eb400700_P002"/>
    </source>
</evidence>
<dbReference type="Pfam" id="PF01536">
    <property type="entry name" value="SAM_decarbox"/>
    <property type="match status" value="1"/>
</dbReference>
<evidence type="ECO:0008006" key="7">
    <source>
        <dbReference type="Google" id="ProtNLM"/>
    </source>
</evidence>
<dbReference type="EnsemblPlants" id="Zm00001eb400700_T002">
    <property type="protein sequence ID" value="Zm00001eb400700_P002"/>
    <property type="gene ID" value="Zm00001eb400700"/>
</dbReference>
<protein>
    <recommendedName>
        <fullName evidence="7">Adenosylmethionine decarboxylase</fullName>
    </recommendedName>
</protein>
<dbReference type="GO" id="GO:0008295">
    <property type="term" value="P:spermidine biosynthetic process"/>
    <property type="evidence" value="ECO:0000318"/>
    <property type="project" value="GO_Central"/>
</dbReference>
<dbReference type="GO" id="GO:0005829">
    <property type="term" value="C:cytosol"/>
    <property type="evidence" value="ECO:0000318"/>
    <property type="project" value="GO_Central"/>
</dbReference>
<keyword evidence="3" id="KW-0745">Spermidine biosynthesis</keyword>
<dbReference type="InParanoid" id="A0A804UKR1"/>
<reference evidence="5" key="3">
    <citation type="submission" date="2021-05" db="UniProtKB">
        <authorList>
            <consortium name="EnsemblPlants"/>
        </authorList>
    </citation>
    <scope>IDENTIFICATION</scope>
    <source>
        <strain evidence="5">cv. B73</strain>
    </source>
</reference>
<dbReference type="InterPro" id="IPR016067">
    <property type="entry name" value="S-AdoMet_deCO2ase_core"/>
</dbReference>
<dbReference type="PANTHER" id="PTHR11570">
    <property type="entry name" value="S-ADENOSYLMETHIONINE DECARBOXYLASE"/>
    <property type="match status" value="1"/>
</dbReference>
<comment type="similarity">
    <text evidence="2">Belongs to the eukaryotic AdoMetDC family.</text>
</comment>
<dbReference type="Proteomes" id="UP000007305">
    <property type="component" value="Chromosome 9"/>
</dbReference>
<evidence type="ECO:0000256" key="4">
    <source>
        <dbReference type="ARBA" id="ARBA00023115"/>
    </source>
</evidence>
<sequence>MEKWMSLSRLAMKVAGYQEAASQEFFTYLYSTAKNPPELDRPNTEGSYTPEMVEVLIDNVRNPAFLDWEVKEQTHDRLACIVEMERMQLPVTKTIPRNHFLSSSTGCLSSCSKTIAVLQVVAAAPTPASAIGFEGYEKRLEISFYEAPVFADPNGRGFLFVYPYKILIKTCGTTKLLLGILRILELAKELSLPLVAAKYSRGTFIFPDAQPSPHKNFDDEVTFLNHFFDGLRFGGNAYVIGDSAKHKQKWHVYYATTEHP</sequence>
<evidence type="ECO:0000256" key="2">
    <source>
        <dbReference type="ARBA" id="ARBA00008466"/>
    </source>
</evidence>
<accession>A0A804UKR1</accession>